<reference evidence="2" key="1">
    <citation type="submission" date="2022-01" db="EMBL/GenBank/DDBJ databases">
        <title>Genome Sequence Resource for Two Populations of Ditylenchus destructor, the Migratory Endoparasitic Phytonematode.</title>
        <authorList>
            <person name="Zhang H."/>
            <person name="Lin R."/>
            <person name="Xie B."/>
        </authorList>
    </citation>
    <scope>NUCLEOTIDE SEQUENCE</scope>
    <source>
        <strain evidence="2">BazhouSP</strain>
    </source>
</reference>
<organism evidence="2 3">
    <name type="scientific">Ditylenchus destructor</name>
    <dbReference type="NCBI Taxonomy" id="166010"/>
    <lineage>
        <taxon>Eukaryota</taxon>
        <taxon>Metazoa</taxon>
        <taxon>Ecdysozoa</taxon>
        <taxon>Nematoda</taxon>
        <taxon>Chromadorea</taxon>
        <taxon>Rhabditida</taxon>
        <taxon>Tylenchina</taxon>
        <taxon>Tylenchomorpha</taxon>
        <taxon>Sphaerularioidea</taxon>
        <taxon>Anguinidae</taxon>
        <taxon>Anguininae</taxon>
        <taxon>Ditylenchus</taxon>
    </lineage>
</organism>
<dbReference type="EMBL" id="JAKKPZ010000002">
    <property type="protein sequence ID" value="KAI1726076.1"/>
    <property type="molecule type" value="Genomic_DNA"/>
</dbReference>
<evidence type="ECO:0000313" key="3">
    <source>
        <dbReference type="Proteomes" id="UP001201812"/>
    </source>
</evidence>
<keyword evidence="1" id="KW-0732">Signal</keyword>
<proteinExistence type="predicted"/>
<protein>
    <submittedName>
        <fullName evidence="2">Uncharacterized protein</fullName>
    </submittedName>
</protein>
<keyword evidence="3" id="KW-1185">Reference proteome</keyword>
<name>A0AAD4R6C1_9BILA</name>
<feature type="signal peptide" evidence="1">
    <location>
        <begin position="1"/>
        <end position="21"/>
    </location>
</feature>
<evidence type="ECO:0000256" key="1">
    <source>
        <dbReference type="SAM" id="SignalP"/>
    </source>
</evidence>
<gene>
    <name evidence="2" type="ORF">DdX_02770</name>
</gene>
<evidence type="ECO:0000313" key="2">
    <source>
        <dbReference type="EMBL" id="KAI1726076.1"/>
    </source>
</evidence>
<dbReference type="AlphaFoldDB" id="A0AAD4R6C1"/>
<dbReference type="Proteomes" id="UP001201812">
    <property type="component" value="Unassembled WGS sequence"/>
</dbReference>
<sequence length="66" mass="7512">MFVNIALTLLISFNSFVIIFAQLSVEPDVPIKDWYCGNDAFTTALSYSLSGICPRYRSIFRDLRSN</sequence>
<comment type="caution">
    <text evidence="2">The sequence shown here is derived from an EMBL/GenBank/DDBJ whole genome shotgun (WGS) entry which is preliminary data.</text>
</comment>
<feature type="chain" id="PRO_5041999463" evidence="1">
    <location>
        <begin position="22"/>
        <end position="66"/>
    </location>
</feature>
<accession>A0AAD4R6C1</accession>